<evidence type="ECO:0000313" key="2">
    <source>
        <dbReference type="Proteomes" id="UP000001726"/>
    </source>
</evidence>
<dbReference type="EMBL" id="CU468131">
    <property type="protein sequence ID" value="CAO94898.1"/>
    <property type="molecule type" value="Genomic_DNA"/>
</dbReference>
<keyword evidence="1" id="KW-0614">Plasmid</keyword>
<sequence length="66" mass="7683">MYKKTEITIELHRIKHCLKAGAVVLDKFSTREEAENALEKKRSFYQFWADSATVSVLNTKPKIKKI</sequence>
<dbReference type="KEGG" id="eta:ETA_pET490560"/>
<proteinExistence type="predicted"/>
<dbReference type="Proteomes" id="UP000001726">
    <property type="component" value="Plasmid pET49"/>
</dbReference>
<name>B2VAU4_ERWT9</name>
<protein>
    <submittedName>
        <fullName evidence="1">Uncharacterized protein</fullName>
    </submittedName>
</protein>
<dbReference type="RefSeq" id="WP_012443255.1">
    <property type="nucleotide sequence ID" value="NC_010697.1"/>
</dbReference>
<dbReference type="AlphaFoldDB" id="B2VAU4"/>
<dbReference type="HOGENOM" id="CLU_2733956_0_0_6"/>
<geneLocation type="plasmid" evidence="1 2">
    <name>pET49</name>
</geneLocation>
<keyword evidence="2" id="KW-1185">Reference proteome</keyword>
<evidence type="ECO:0000313" key="1">
    <source>
        <dbReference type="EMBL" id="CAO94898.1"/>
    </source>
</evidence>
<reference evidence="1 2" key="1">
    <citation type="journal article" date="2008" name="Environ. Microbiol.">
        <title>The genome of Erwinia tasmaniensis strain Et1/99, a non-pathogenic bacterium in the genus Erwinia.</title>
        <authorList>
            <person name="Kube M."/>
            <person name="Migdoll A.M."/>
            <person name="Mueller I."/>
            <person name="Kuhl H."/>
            <person name="Beck A."/>
            <person name="Reinhardt R."/>
            <person name="Geider K."/>
        </authorList>
    </citation>
    <scope>NUCLEOTIDE SEQUENCE [LARGE SCALE GENOMIC DNA]</scope>
    <source>
        <strain evidence="2">DSM 17950 / CFBP 7177 / CIP 109463 / NCPPB 4357 / Et1/99</strain>
        <plasmid evidence="2">pET49</plasmid>
    </source>
</reference>
<organism evidence="1 2">
    <name type="scientific">Erwinia tasmaniensis (strain DSM 17950 / CFBP 7177 / CIP 109463 / NCPPB 4357 / Et1/99)</name>
    <dbReference type="NCBI Taxonomy" id="465817"/>
    <lineage>
        <taxon>Bacteria</taxon>
        <taxon>Pseudomonadati</taxon>
        <taxon>Pseudomonadota</taxon>
        <taxon>Gammaproteobacteria</taxon>
        <taxon>Enterobacterales</taxon>
        <taxon>Erwiniaceae</taxon>
        <taxon>Erwinia</taxon>
    </lineage>
</organism>
<accession>B2VAU4</accession>
<gene>
    <name evidence="1" type="ordered locus">ETA_pET490560</name>
</gene>